<dbReference type="EMBL" id="FOGI01000006">
    <property type="protein sequence ID" value="SER95655.1"/>
    <property type="molecule type" value="Genomic_DNA"/>
</dbReference>
<evidence type="ECO:0000313" key="3">
    <source>
        <dbReference type="Proteomes" id="UP000199051"/>
    </source>
</evidence>
<dbReference type="SUPFAM" id="SSF54593">
    <property type="entry name" value="Glyoxalase/Bleomycin resistance protein/Dihydroxybiphenyl dioxygenase"/>
    <property type="match status" value="1"/>
</dbReference>
<dbReference type="InterPro" id="IPR041581">
    <property type="entry name" value="Glyoxalase_6"/>
</dbReference>
<gene>
    <name evidence="2" type="ORF">SAMN04487818_106237</name>
</gene>
<dbReference type="PROSITE" id="PS51819">
    <property type="entry name" value="VOC"/>
    <property type="match status" value="1"/>
</dbReference>
<reference evidence="3" key="1">
    <citation type="submission" date="2016-10" db="EMBL/GenBank/DDBJ databases">
        <authorList>
            <person name="Varghese N."/>
            <person name="Submissions S."/>
        </authorList>
    </citation>
    <scope>NUCLEOTIDE SEQUENCE [LARGE SCALE GENOMIC DNA]</scope>
    <source>
        <strain evidence="3">DSM 44260</strain>
    </source>
</reference>
<dbReference type="InterPro" id="IPR037523">
    <property type="entry name" value="VOC_core"/>
</dbReference>
<dbReference type="STRING" id="155974.SAMN04487818_106237"/>
<dbReference type="CDD" id="cd06587">
    <property type="entry name" value="VOC"/>
    <property type="match status" value="1"/>
</dbReference>
<keyword evidence="3" id="KW-1185">Reference proteome</keyword>
<accession>A0A1H9TEJ6</accession>
<dbReference type="PANTHER" id="PTHR35908:SF1">
    <property type="entry name" value="CONSERVED PROTEIN"/>
    <property type="match status" value="1"/>
</dbReference>
<evidence type="ECO:0000259" key="1">
    <source>
        <dbReference type="PROSITE" id="PS51819"/>
    </source>
</evidence>
<name>A0A1H9TEJ6_9PSEU</name>
<dbReference type="InterPro" id="IPR029068">
    <property type="entry name" value="Glyas_Bleomycin-R_OHBP_Dase"/>
</dbReference>
<dbReference type="Proteomes" id="UP000199051">
    <property type="component" value="Unassembled WGS sequence"/>
</dbReference>
<proteinExistence type="predicted"/>
<evidence type="ECO:0000313" key="2">
    <source>
        <dbReference type="EMBL" id="SER95655.1"/>
    </source>
</evidence>
<dbReference type="RefSeq" id="WP_092778686.1">
    <property type="nucleotide sequence ID" value="NZ_FOGI01000006.1"/>
</dbReference>
<dbReference type="Pfam" id="PF18029">
    <property type="entry name" value="Glyoxalase_6"/>
    <property type="match status" value="1"/>
</dbReference>
<feature type="domain" description="VOC" evidence="1">
    <location>
        <begin position="4"/>
        <end position="119"/>
    </location>
</feature>
<protein>
    <recommendedName>
        <fullName evidence="1">VOC domain-containing protein</fullName>
    </recommendedName>
</protein>
<sequence length="121" mass="12777">MTIGIAGVTIDCADPRTLAAFWTRALGFEVAQDFGGEFMFLGPAGARQGEAVFVGLQRVPEERAGKNRVHLDFTTADRAAEVARLVDLGAVEVGAHDVPGLSWTVLQDPEGNEFCVGSSNG</sequence>
<organism evidence="2 3">
    <name type="scientific">Actinokineospora terrae</name>
    <dbReference type="NCBI Taxonomy" id="155974"/>
    <lineage>
        <taxon>Bacteria</taxon>
        <taxon>Bacillati</taxon>
        <taxon>Actinomycetota</taxon>
        <taxon>Actinomycetes</taxon>
        <taxon>Pseudonocardiales</taxon>
        <taxon>Pseudonocardiaceae</taxon>
        <taxon>Actinokineospora</taxon>
    </lineage>
</organism>
<dbReference type="PANTHER" id="PTHR35908">
    <property type="entry name" value="HYPOTHETICAL FUSION PROTEIN"/>
    <property type="match status" value="1"/>
</dbReference>
<dbReference type="AlphaFoldDB" id="A0A1H9TEJ6"/>
<dbReference type="Gene3D" id="3.10.180.10">
    <property type="entry name" value="2,3-Dihydroxybiphenyl 1,2-Dioxygenase, domain 1"/>
    <property type="match status" value="1"/>
</dbReference>